<evidence type="ECO:0000313" key="2">
    <source>
        <dbReference type="Proteomes" id="UP001066276"/>
    </source>
</evidence>
<sequence length="116" mass="12088">MSVRRPSSSEAGDPLRPGIVIFTLHGVCGGLGPAGSFLGAAGEGSRQGRFSLRLPSPTHQREARKAHVTPVVASQFIQEGGTLKPPGLLRSQAVAVDQQDRNPVGFLVGPGPGIQW</sequence>
<gene>
    <name evidence="1" type="ORF">NDU88_006610</name>
</gene>
<dbReference type="Proteomes" id="UP001066276">
    <property type="component" value="Chromosome 1_1"/>
</dbReference>
<evidence type="ECO:0000313" key="1">
    <source>
        <dbReference type="EMBL" id="KAJ1219039.1"/>
    </source>
</evidence>
<comment type="caution">
    <text evidence="1">The sequence shown here is derived from an EMBL/GenBank/DDBJ whole genome shotgun (WGS) entry which is preliminary data.</text>
</comment>
<organism evidence="1 2">
    <name type="scientific">Pleurodeles waltl</name>
    <name type="common">Iberian ribbed newt</name>
    <dbReference type="NCBI Taxonomy" id="8319"/>
    <lineage>
        <taxon>Eukaryota</taxon>
        <taxon>Metazoa</taxon>
        <taxon>Chordata</taxon>
        <taxon>Craniata</taxon>
        <taxon>Vertebrata</taxon>
        <taxon>Euteleostomi</taxon>
        <taxon>Amphibia</taxon>
        <taxon>Batrachia</taxon>
        <taxon>Caudata</taxon>
        <taxon>Salamandroidea</taxon>
        <taxon>Salamandridae</taxon>
        <taxon>Pleurodelinae</taxon>
        <taxon>Pleurodeles</taxon>
    </lineage>
</organism>
<dbReference type="EMBL" id="JANPWB010000001">
    <property type="protein sequence ID" value="KAJ1219039.1"/>
    <property type="molecule type" value="Genomic_DNA"/>
</dbReference>
<reference evidence="1" key="1">
    <citation type="journal article" date="2022" name="bioRxiv">
        <title>Sequencing and chromosome-scale assembly of the giantPleurodeles waltlgenome.</title>
        <authorList>
            <person name="Brown T."/>
            <person name="Elewa A."/>
            <person name="Iarovenko S."/>
            <person name="Subramanian E."/>
            <person name="Araus A.J."/>
            <person name="Petzold A."/>
            <person name="Susuki M."/>
            <person name="Suzuki K.-i.T."/>
            <person name="Hayashi T."/>
            <person name="Toyoda A."/>
            <person name="Oliveira C."/>
            <person name="Osipova E."/>
            <person name="Leigh N.D."/>
            <person name="Simon A."/>
            <person name="Yun M.H."/>
        </authorList>
    </citation>
    <scope>NUCLEOTIDE SEQUENCE</scope>
    <source>
        <strain evidence="1">20211129_DDA</strain>
        <tissue evidence="1">Liver</tissue>
    </source>
</reference>
<name>A0AAV7X4K0_PLEWA</name>
<keyword evidence="2" id="KW-1185">Reference proteome</keyword>
<protein>
    <submittedName>
        <fullName evidence="1">Uncharacterized protein</fullName>
    </submittedName>
</protein>
<proteinExistence type="predicted"/>
<accession>A0AAV7X4K0</accession>
<dbReference type="AlphaFoldDB" id="A0AAV7X4K0"/>